<dbReference type="PRINTS" id="PR00412">
    <property type="entry name" value="EPOXHYDRLASE"/>
</dbReference>
<dbReference type="InterPro" id="IPR000639">
    <property type="entry name" value="Epox_hydrolase-like"/>
</dbReference>
<dbReference type="InterPro" id="IPR000073">
    <property type="entry name" value="AB_hydrolase_1"/>
</dbReference>
<accession>A0A9W6VB61</accession>
<keyword evidence="4" id="KW-1185">Reference proteome</keyword>
<dbReference type="AlphaFoldDB" id="A0A9W6VB61"/>
<dbReference type="RefSeq" id="WP_285486140.1">
    <property type="nucleotide sequence ID" value="NZ_BSTI01000002.1"/>
</dbReference>
<dbReference type="Gene3D" id="3.40.50.1820">
    <property type="entry name" value="alpha/beta hydrolase"/>
    <property type="match status" value="1"/>
</dbReference>
<dbReference type="GO" id="GO:0016787">
    <property type="term" value="F:hydrolase activity"/>
    <property type="evidence" value="ECO:0007669"/>
    <property type="project" value="UniProtKB-KW"/>
</dbReference>
<reference evidence="3" key="1">
    <citation type="submission" date="2023-03" db="EMBL/GenBank/DDBJ databases">
        <title>Amycolatopsis taiwanensis NBRC 103393.</title>
        <authorList>
            <person name="Ichikawa N."/>
            <person name="Sato H."/>
            <person name="Tonouchi N."/>
        </authorList>
    </citation>
    <scope>NUCLEOTIDE SEQUENCE</scope>
    <source>
        <strain evidence="3">NBRC 103393</strain>
    </source>
</reference>
<evidence type="ECO:0000259" key="2">
    <source>
        <dbReference type="Pfam" id="PF00561"/>
    </source>
</evidence>
<organism evidence="3 4">
    <name type="scientific">Amycolatopsis taiwanensis</name>
    <dbReference type="NCBI Taxonomy" id="342230"/>
    <lineage>
        <taxon>Bacteria</taxon>
        <taxon>Bacillati</taxon>
        <taxon>Actinomycetota</taxon>
        <taxon>Actinomycetes</taxon>
        <taxon>Pseudonocardiales</taxon>
        <taxon>Pseudonocardiaceae</taxon>
        <taxon>Amycolatopsis</taxon>
    </lineage>
</organism>
<protein>
    <submittedName>
        <fullName evidence="3">Haloalkane dehalogenase</fullName>
    </submittedName>
</protein>
<proteinExistence type="predicted"/>
<feature type="domain" description="AB hydrolase-1" evidence="2">
    <location>
        <begin position="26"/>
        <end position="142"/>
    </location>
</feature>
<dbReference type="Proteomes" id="UP001165136">
    <property type="component" value="Unassembled WGS sequence"/>
</dbReference>
<name>A0A9W6VB61_9PSEU</name>
<dbReference type="EMBL" id="BSTI01000002">
    <property type="protein sequence ID" value="GLY64598.1"/>
    <property type="molecule type" value="Genomic_DNA"/>
</dbReference>
<keyword evidence="1" id="KW-0378">Hydrolase</keyword>
<evidence type="ECO:0000256" key="1">
    <source>
        <dbReference type="ARBA" id="ARBA00022801"/>
    </source>
</evidence>
<sequence length="274" mass="30136">MTEHLSIPTAAGTFDAIAAGPADGRPVLLLHGFPEAAICWEYQVAALGKRGFRAVAPDQRGYSPGVRPQAPAEYGMGELVGDVLAIADELGWHRFDLVGHDWGAAVGWWTAAEHPARLRTLTAVSTPHPKALAAALRTDEDQQLRSAYMTEFRQTSTERRMLANNAEALRRIFEWRVPPSHVDEYVRRLSEPGALTAALNWYRAGRPSGEVGKVEVPTLYVWSTEDVALGSTAALDTENWVTGAYSFQMLEDVTHWIPEEVPEVLTALLVEHLS</sequence>
<dbReference type="PANTHER" id="PTHR43329">
    <property type="entry name" value="EPOXIDE HYDROLASE"/>
    <property type="match status" value="1"/>
</dbReference>
<dbReference type="SUPFAM" id="SSF53474">
    <property type="entry name" value="alpha/beta-Hydrolases"/>
    <property type="match status" value="1"/>
</dbReference>
<evidence type="ECO:0000313" key="4">
    <source>
        <dbReference type="Proteomes" id="UP001165136"/>
    </source>
</evidence>
<comment type="caution">
    <text evidence="3">The sequence shown here is derived from an EMBL/GenBank/DDBJ whole genome shotgun (WGS) entry which is preliminary data.</text>
</comment>
<dbReference type="Pfam" id="PF00561">
    <property type="entry name" value="Abhydrolase_1"/>
    <property type="match status" value="1"/>
</dbReference>
<evidence type="ECO:0000313" key="3">
    <source>
        <dbReference type="EMBL" id="GLY64598.1"/>
    </source>
</evidence>
<dbReference type="InterPro" id="IPR029058">
    <property type="entry name" value="AB_hydrolase_fold"/>
</dbReference>
<gene>
    <name evidence="3" type="primary">dhaA</name>
    <name evidence="3" type="ORF">Atai01_12170</name>
</gene>